<accession>X1AEP4</accession>
<protein>
    <submittedName>
        <fullName evidence="1">Uncharacterized protein</fullName>
    </submittedName>
</protein>
<sequence>IFEIEHKVKGVNITVKQDNYFWKNVLGNYRGKDSDNERIEKEDES</sequence>
<name>X1AEP4_9ZZZZ</name>
<dbReference type="EMBL" id="BART01011126">
    <property type="protein sequence ID" value="GAG81065.1"/>
    <property type="molecule type" value="Genomic_DNA"/>
</dbReference>
<dbReference type="AlphaFoldDB" id="X1AEP4"/>
<reference evidence="1" key="1">
    <citation type="journal article" date="2014" name="Front. Microbiol.">
        <title>High frequency of phylogenetically diverse reductive dehalogenase-homologous genes in deep subseafloor sedimentary metagenomes.</title>
        <authorList>
            <person name="Kawai M."/>
            <person name="Futagami T."/>
            <person name="Toyoda A."/>
            <person name="Takaki Y."/>
            <person name="Nishi S."/>
            <person name="Hori S."/>
            <person name="Arai W."/>
            <person name="Tsubouchi T."/>
            <person name="Morono Y."/>
            <person name="Uchiyama I."/>
            <person name="Ito T."/>
            <person name="Fujiyama A."/>
            <person name="Inagaki F."/>
            <person name="Takami H."/>
        </authorList>
    </citation>
    <scope>NUCLEOTIDE SEQUENCE</scope>
    <source>
        <strain evidence="1">Expedition CK06-06</strain>
    </source>
</reference>
<organism evidence="1">
    <name type="scientific">marine sediment metagenome</name>
    <dbReference type="NCBI Taxonomy" id="412755"/>
    <lineage>
        <taxon>unclassified sequences</taxon>
        <taxon>metagenomes</taxon>
        <taxon>ecological metagenomes</taxon>
    </lineage>
</organism>
<comment type="caution">
    <text evidence="1">The sequence shown here is derived from an EMBL/GenBank/DDBJ whole genome shotgun (WGS) entry which is preliminary data.</text>
</comment>
<proteinExistence type="predicted"/>
<gene>
    <name evidence="1" type="ORF">S01H4_23852</name>
</gene>
<evidence type="ECO:0000313" key="1">
    <source>
        <dbReference type="EMBL" id="GAG81065.1"/>
    </source>
</evidence>
<feature type="non-terminal residue" evidence="1">
    <location>
        <position position="1"/>
    </location>
</feature>